<accession>A0A2X2E9Z7</accession>
<dbReference type="GeneID" id="300270002"/>
<dbReference type="EMBL" id="UAUF01000010">
    <property type="protein sequence ID" value="SPZ04979.1"/>
    <property type="molecule type" value="Genomic_DNA"/>
</dbReference>
<dbReference type="AlphaFoldDB" id="A0A2X2E9Z7"/>
<proteinExistence type="predicted"/>
<dbReference type="Proteomes" id="UP000250443">
    <property type="component" value="Unassembled WGS sequence"/>
</dbReference>
<evidence type="ECO:0000313" key="1">
    <source>
        <dbReference type="EMBL" id="SPZ04979.1"/>
    </source>
</evidence>
<gene>
    <name evidence="1" type="ORF">NCTC11842_01500</name>
</gene>
<evidence type="ECO:0000313" key="2">
    <source>
        <dbReference type="Proteomes" id="UP000250443"/>
    </source>
</evidence>
<sequence>MISLRNVDRSKIVNKHSKESLDERQRQYKLEEERLLEDCKARGCAMPRIVG</sequence>
<organism evidence="1 2">
    <name type="scientific">Pseudomonas luteola</name>
    <dbReference type="NCBI Taxonomy" id="47886"/>
    <lineage>
        <taxon>Bacteria</taxon>
        <taxon>Pseudomonadati</taxon>
        <taxon>Pseudomonadota</taxon>
        <taxon>Gammaproteobacteria</taxon>
        <taxon>Pseudomonadales</taxon>
        <taxon>Pseudomonadaceae</taxon>
        <taxon>Pseudomonas</taxon>
    </lineage>
</organism>
<name>A0A2X2E9Z7_PSELU</name>
<protein>
    <submittedName>
        <fullName evidence="1">Uncharacterized protein</fullName>
    </submittedName>
</protein>
<dbReference type="RefSeq" id="WP_159435111.1">
    <property type="nucleotide sequence ID" value="NZ_DALZQD010000020.1"/>
</dbReference>
<reference evidence="1 2" key="1">
    <citation type="submission" date="2018-06" db="EMBL/GenBank/DDBJ databases">
        <authorList>
            <consortium name="Pathogen Informatics"/>
            <person name="Doyle S."/>
        </authorList>
    </citation>
    <scope>NUCLEOTIDE SEQUENCE [LARGE SCALE GENOMIC DNA]</scope>
    <source>
        <strain evidence="1 2">NCTC11842</strain>
    </source>
</reference>